<dbReference type="CDD" id="cd02440">
    <property type="entry name" value="AdoMet_MTases"/>
    <property type="match status" value="1"/>
</dbReference>
<dbReference type="Proteomes" id="UP000509478">
    <property type="component" value="Chromosome"/>
</dbReference>
<dbReference type="Pfam" id="PF13847">
    <property type="entry name" value="Methyltransf_31"/>
    <property type="match status" value="1"/>
</dbReference>
<dbReference type="OrthoDB" id="1018at2157"/>
<organism evidence="2 3">
    <name type="scientific">Nitrosopumilus ureiphilus</name>
    <dbReference type="NCBI Taxonomy" id="1470067"/>
    <lineage>
        <taxon>Archaea</taxon>
        <taxon>Nitrososphaerota</taxon>
        <taxon>Nitrososphaeria</taxon>
        <taxon>Nitrosopumilales</taxon>
        <taxon>Nitrosopumilaceae</taxon>
        <taxon>Nitrosopumilus</taxon>
    </lineage>
</organism>
<dbReference type="RefSeq" id="WP_179371802.1">
    <property type="nucleotide sequence ID" value="NZ_CP026995.1"/>
</dbReference>
<reference evidence="2 3" key="1">
    <citation type="submission" date="2018-02" db="EMBL/GenBank/DDBJ databases">
        <title>Complete genome of Nitrosopumilus ureaphilus PS0.</title>
        <authorList>
            <person name="Qin W."/>
            <person name="Zheng Y."/>
            <person name="Stahl D.A."/>
        </authorList>
    </citation>
    <scope>NUCLEOTIDE SEQUENCE [LARGE SCALE GENOMIC DNA]</scope>
    <source>
        <strain evidence="2 3">PS0</strain>
    </source>
</reference>
<dbReference type="KEGG" id="nue:C5F50_00570"/>
<dbReference type="EMBL" id="CP026995">
    <property type="protein sequence ID" value="QLH05743.1"/>
    <property type="molecule type" value="Genomic_DNA"/>
</dbReference>
<dbReference type="SUPFAM" id="SSF53335">
    <property type="entry name" value="S-adenosyl-L-methionine-dependent methyltransferases"/>
    <property type="match status" value="1"/>
</dbReference>
<evidence type="ECO:0000259" key="1">
    <source>
        <dbReference type="Pfam" id="PF13847"/>
    </source>
</evidence>
<evidence type="ECO:0000313" key="3">
    <source>
        <dbReference type="Proteomes" id="UP000509478"/>
    </source>
</evidence>
<sequence length="227" mass="26894">MNDGKNDITDLEKLHKKLRKHVVAQIKEWDSFVYASDNGFYQGYEEIKINGCRPTEERFTRYKIDKYLSKEKIALDIGCNCGFFTIHLSKFLKYVDGVEINPYLTDIGNDTKEFLDINNLDFHTSGFEEFSTDKKYDIIFSLANDNTIDGKTKFTFMEYINKIQNLLKPNGLLMWETVSMDTYDPELFDPKRKLFEEFFDLLEERMVKSEYPVNVPERRFLVLQKKD</sequence>
<dbReference type="InterPro" id="IPR029063">
    <property type="entry name" value="SAM-dependent_MTases_sf"/>
</dbReference>
<keyword evidence="3" id="KW-1185">Reference proteome</keyword>
<dbReference type="AlphaFoldDB" id="A0A7D5RCJ4"/>
<dbReference type="Gene3D" id="3.40.50.150">
    <property type="entry name" value="Vaccinia Virus protein VP39"/>
    <property type="match status" value="1"/>
</dbReference>
<accession>A0A7D5RCJ4</accession>
<protein>
    <recommendedName>
        <fullName evidence="1">Methyltransferase domain-containing protein</fullName>
    </recommendedName>
</protein>
<name>A0A7D5RCJ4_9ARCH</name>
<dbReference type="GeneID" id="56066507"/>
<gene>
    <name evidence="2" type="ORF">C5F50_00570</name>
</gene>
<dbReference type="InterPro" id="IPR025714">
    <property type="entry name" value="Methyltranfer_dom"/>
</dbReference>
<proteinExistence type="predicted"/>
<evidence type="ECO:0000313" key="2">
    <source>
        <dbReference type="EMBL" id="QLH05743.1"/>
    </source>
</evidence>
<feature type="domain" description="Methyltransferase" evidence="1">
    <location>
        <begin position="69"/>
        <end position="181"/>
    </location>
</feature>